<keyword evidence="5" id="KW-0808">Transferase</keyword>
<evidence type="ECO:0000256" key="6">
    <source>
        <dbReference type="ARBA" id="ARBA00048366"/>
    </source>
</evidence>
<dbReference type="EMBL" id="UINC01043536">
    <property type="protein sequence ID" value="SVB47704.1"/>
    <property type="molecule type" value="Genomic_DNA"/>
</dbReference>
<dbReference type="InterPro" id="IPR050156">
    <property type="entry name" value="TC-AMP_synthase_SUA5"/>
</dbReference>
<evidence type="ECO:0000256" key="2">
    <source>
        <dbReference type="ARBA" id="ARBA00007663"/>
    </source>
</evidence>
<dbReference type="Gene3D" id="3.90.870.10">
    <property type="entry name" value="DHBP synthase"/>
    <property type="match status" value="1"/>
</dbReference>
<evidence type="ECO:0000313" key="8">
    <source>
        <dbReference type="EMBL" id="SVB47704.1"/>
    </source>
</evidence>
<proteinExistence type="inferred from homology"/>
<evidence type="ECO:0000259" key="7">
    <source>
        <dbReference type="PROSITE" id="PS51163"/>
    </source>
</evidence>
<feature type="non-terminal residue" evidence="8">
    <location>
        <position position="84"/>
    </location>
</feature>
<gene>
    <name evidence="8" type="ORF">METZ01_LOCUS200558</name>
</gene>
<protein>
    <recommendedName>
        <fullName evidence="3">L-threonylcarbamoyladenylate synthase</fullName>
        <ecNumber evidence="3">2.7.7.87</ecNumber>
    </recommendedName>
</protein>
<evidence type="ECO:0000256" key="5">
    <source>
        <dbReference type="ARBA" id="ARBA00022679"/>
    </source>
</evidence>
<dbReference type="Pfam" id="PF01300">
    <property type="entry name" value="Sua5_yciO_yrdC"/>
    <property type="match status" value="1"/>
</dbReference>
<dbReference type="GO" id="GO:0000049">
    <property type="term" value="F:tRNA binding"/>
    <property type="evidence" value="ECO:0007669"/>
    <property type="project" value="TreeGrafter"/>
</dbReference>
<sequence length="84" mass="8823">VTQSLWGDGHALDPLENAVGALRAGEIVAYPTDTLYGLAVDPRLDAAVERLCRAKDRKVGDGFPLIAGDLEQVETFVGGVSDLG</sequence>
<feature type="non-terminal residue" evidence="8">
    <location>
        <position position="1"/>
    </location>
</feature>
<dbReference type="SUPFAM" id="SSF55821">
    <property type="entry name" value="YrdC/RibB"/>
    <property type="match status" value="1"/>
</dbReference>
<organism evidence="8">
    <name type="scientific">marine metagenome</name>
    <dbReference type="NCBI Taxonomy" id="408172"/>
    <lineage>
        <taxon>unclassified sequences</taxon>
        <taxon>metagenomes</taxon>
        <taxon>ecological metagenomes</taxon>
    </lineage>
</organism>
<dbReference type="InterPro" id="IPR017945">
    <property type="entry name" value="DHBP_synth_RibB-like_a/b_dom"/>
</dbReference>
<dbReference type="PROSITE" id="PS51163">
    <property type="entry name" value="YRDC"/>
    <property type="match status" value="1"/>
</dbReference>
<dbReference type="PANTHER" id="PTHR17490:SF18">
    <property type="entry name" value="THREONYLCARBAMOYL-AMP SYNTHASE"/>
    <property type="match status" value="1"/>
</dbReference>
<feature type="domain" description="YrdC-like" evidence="7">
    <location>
        <begin position="12"/>
        <end position="84"/>
    </location>
</feature>
<keyword evidence="4" id="KW-0963">Cytoplasm</keyword>
<dbReference type="GO" id="GO:0005737">
    <property type="term" value="C:cytoplasm"/>
    <property type="evidence" value="ECO:0007669"/>
    <property type="project" value="UniProtKB-SubCell"/>
</dbReference>
<reference evidence="8" key="1">
    <citation type="submission" date="2018-05" db="EMBL/GenBank/DDBJ databases">
        <authorList>
            <person name="Lanie J.A."/>
            <person name="Ng W.-L."/>
            <person name="Kazmierczak K.M."/>
            <person name="Andrzejewski T.M."/>
            <person name="Davidsen T.M."/>
            <person name="Wayne K.J."/>
            <person name="Tettelin H."/>
            <person name="Glass J.I."/>
            <person name="Rusch D."/>
            <person name="Podicherti R."/>
            <person name="Tsui H.-C.T."/>
            <person name="Winkler M.E."/>
        </authorList>
    </citation>
    <scope>NUCLEOTIDE SEQUENCE</scope>
</reference>
<dbReference type="GO" id="GO:0006450">
    <property type="term" value="P:regulation of translational fidelity"/>
    <property type="evidence" value="ECO:0007669"/>
    <property type="project" value="TreeGrafter"/>
</dbReference>
<dbReference type="GO" id="GO:0061710">
    <property type="term" value="F:L-threonylcarbamoyladenylate synthase"/>
    <property type="evidence" value="ECO:0007669"/>
    <property type="project" value="UniProtKB-EC"/>
</dbReference>
<evidence type="ECO:0000256" key="3">
    <source>
        <dbReference type="ARBA" id="ARBA00012584"/>
    </source>
</evidence>
<comment type="subcellular location">
    <subcellularLocation>
        <location evidence="1">Cytoplasm</location>
    </subcellularLocation>
</comment>
<dbReference type="PANTHER" id="PTHR17490">
    <property type="entry name" value="SUA5"/>
    <property type="match status" value="1"/>
</dbReference>
<dbReference type="AlphaFoldDB" id="A0A382ECB0"/>
<dbReference type="GO" id="GO:0003725">
    <property type="term" value="F:double-stranded RNA binding"/>
    <property type="evidence" value="ECO:0007669"/>
    <property type="project" value="InterPro"/>
</dbReference>
<accession>A0A382ECB0</accession>
<dbReference type="EC" id="2.7.7.87" evidence="3"/>
<evidence type="ECO:0000256" key="1">
    <source>
        <dbReference type="ARBA" id="ARBA00004496"/>
    </source>
</evidence>
<name>A0A382ECB0_9ZZZZ</name>
<comment type="similarity">
    <text evidence="2">Belongs to the SUA5 family.</text>
</comment>
<evidence type="ECO:0000256" key="4">
    <source>
        <dbReference type="ARBA" id="ARBA00022490"/>
    </source>
</evidence>
<comment type="catalytic activity">
    <reaction evidence="6">
        <text>L-threonine + hydrogencarbonate + ATP = L-threonylcarbamoyladenylate + diphosphate + H2O</text>
        <dbReference type="Rhea" id="RHEA:36407"/>
        <dbReference type="ChEBI" id="CHEBI:15377"/>
        <dbReference type="ChEBI" id="CHEBI:17544"/>
        <dbReference type="ChEBI" id="CHEBI:30616"/>
        <dbReference type="ChEBI" id="CHEBI:33019"/>
        <dbReference type="ChEBI" id="CHEBI:57926"/>
        <dbReference type="ChEBI" id="CHEBI:73682"/>
        <dbReference type="EC" id="2.7.7.87"/>
    </reaction>
</comment>
<dbReference type="InterPro" id="IPR006070">
    <property type="entry name" value="Sua5-like_dom"/>
</dbReference>